<dbReference type="InterPro" id="IPR036069">
    <property type="entry name" value="DUF34/NIF3_sf"/>
</dbReference>
<name>A0ABT9C9R2_9BACL</name>
<dbReference type="EMBL" id="JAUQTB010000002">
    <property type="protein sequence ID" value="MDO7905971.1"/>
    <property type="molecule type" value="Genomic_DNA"/>
</dbReference>
<dbReference type="SUPFAM" id="SSF102705">
    <property type="entry name" value="NIF3 (NGG1p interacting factor 3)-like"/>
    <property type="match status" value="1"/>
</dbReference>
<comment type="similarity">
    <text evidence="1">Belongs to the GTP cyclohydrolase I type 2/NIF3 family.</text>
</comment>
<dbReference type="PANTHER" id="PTHR13799:SF14">
    <property type="entry name" value="GTP CYCLOHYDROLASE 1 TYPE 2 HOMOLOG"/>
    <property type="match status" value="1"/>
</dbReference>
<dbReference type="Proteomes" id="UP001240171">
    <property type="component" value="Unassembled WGS sequence"/>
</dbReference>
<gene>
    <name evidence="4" type="ORF">Q5741_06000</name>
</gene>
<sequence>MTVTVGEMMDALIGRSGVSVEDTVDLLITGSRDMVVQGIAVAFMPTRYVLEEAVRRGANLLIVHEPMFFRHQGGVEFLENDPVYADKLAYLRDTGLAVFRLHDHIHRYHPDAITAGLVEALGWEQYVEKHLPTAAILEISELTAAELAAEVKSKLELNYVRLGGDPGTMCRRIGILVGYRGGGASAIPLFHEEQLDVIIAGEGPEWETPEYVRDAAQQGLAKALIMIGHAESEVPGMQRLVPWLQEKAPDVEVSFVAEKPVFRLI</sequence>
<reference evidence="4 5" key="1">
    <citation type="submission" date="2023-07" db="EMBL/GenBank/DDBJ databases">
        <title>Paenibacillus sp. JX-17 nov. isolated from soil.</title>
        <authorList>
            <person name="Wan Y."/>
            <person name="Liu B."/>
        </authorList>
    </citation>
    <scope>NUCLEOTIDE SEQUENCE [LARGE SCALE GENOMIC DNA]</scope>
    <source>
        <strain evidence="4 5">JX-17</strain>
    </source>
</reference>
<keyword evidence="5" id="KW-1185">Reference proteome</keyword>
<dbReference type="RefSeq" id="WP_305023159.1">
    <property type="nucleotide sequence ID" value="NZ_JAUQTB010000002.1"/>
</dbReference>
<comment type="caution">
    <text evidence="4">The sequence shown here is derived from an EMBL/GenBank/DDBJ whole genome shotgun (WGS) entry which is preliminary data.</text>
</comment>
<dbReference type="Pfam" id="PF01784">
    <property type="entry name" value="DUF34_NIF3"/>
    <property type="match status" value="1"/>
</dbReference>
<dbReference type="Gene3D" id="3.40.1390.30">
    <property type="entry name" value="NIF3 (NGG1p interacting factor 3)-like"/>
    <property type="match status" value="2"/>
</dbReference>
<evidence type="ECO:0000313" key="4">
    <source>
        <dbReference type="EMBL" id="MDO7905971.1"/>
    </source>
</evidence>
<dbReference type="InterPro" id="IPR002678">
    <property type="entry name" value="DUF34/NIF3"/>
</dbReference>
<evidence type="ECO:0000256" key="3">
    <source>
        <dbReference type="ARBA" id="ARBA00022723"/>
    </source>
</evidence>
<accession>A0ABT9C9R2</accession>
<evidence type="ECO:0000256" key="2">
    <source>
        <dbReference type="ARBA" id="ARBA00022112"/>
    </source>
</evidence>
<evidence type="ECO:0000256" key="1">
    <source>
        <dbReference type="ARBA" id="ARBA00006964"/>
    </source>
</evidence>
<proteinExistence type="inferred from homology"/>
<organism evidence="4 5">
    <name type="scientific">Paenibacillus lacisoli</name>
    <dbReference type="NCBI Taxonomy" id="3064525"/>
    <lineage>
        <taxon>Bacteria</taxon>
        <taxon>Bacillati</taxon>
        <taxon>Bacillota</taxon>
        <taxon>Bacilli</taxon>
        <taxon>Bacillales</taxon>
        <taxon>Paenibacillaceae</taxon>
        <taxon>Paenibacillus</taxon>
    </lineage>
</organism>
<evidence type="ECO:0000313" key="5">
    <source>
        <dbReference type="Proteomes" id="UP001240171"/>
    </source>
</evidence>
<keyword evidence="3" id="KW-0479">Metal-binding</keyword>
<protein>
    <recommendedName>
        <fullName evidence="2">GTP cyclohydrolase 1 type 2 homolog</fullName>
    </recommendedName>
</protein>
<dbReference type="PANTHER" id="PTHR13799">
    <property type="entry name" value="NGG1 INTERACTING FACTOR 3"/>
    <property type="match status" value="1"/>
</dbReference>